<evidence type="ECO:0000256" key="5">
    <source>
        <dbReference type="ARBA" id="ARBA00023319"/>
    </source>
</evidence>
<proteinExistence type="predicted"/>
<evidence type="ECO:0000259" key="8">
    <source>
        <dbReference type="PROSITE" id="PS50835"/>
    </source>
</evidence>
<protein>
    <submittedName>
        <fullName evidence="9">Butyrophilin subfamily 3 member A2-like</fullName>
    </submittedName>
</protein>
<keyword evidence="3 7" id="KW-1133">Transmembrane helix</keyword>
<dbReference type="PANTHER" id="PTHR24100:SF151">
    <property type="entry name" value="ICOS LIGAND"/>
    <property type="match status" value="1"/>
</dbReference>
<keyword evidence="4 7" id="KW-0472">Membrane</keyword>
<evidence type="ECO:0000256" key="1">
    <source>
        <dbReference type="ARBA" id="ARBA00004370"/>
    </source>
</evidence>
<comment type="caution">
    <text evidence="9">The sequence shown here is derived from an EMBL/GenBank/DDBJ whole genome shotgun (WGS) entry which is preliminary data.</text>
</comment>
<dbReference type="EMBL" id="CAUIWU010000006">
    <property type="protein sequence ID" value="CAJ1048253.1"/>
    <property type="molecule type" value="Genomic_DNA"/>
</dbReference>
<reference evidence="9" key="1">
    <citation type="submission" date="2023-08" db="EMBL/GenBank/DDBJ databases">
        <authorList>
            <person name="Alioto T."/>
            <person name="Alioto T."/>
            <person name="Gomez Garrido J."/>
        </authorList>
    </citation>
    <scope>NUCLEOTIDE SEQUENCE</scope>
</reference>
<dbReference type="InterPro" id="IPR050504">
    <property type="entry name" value="IgSF_BTN/MOG"/>
</dbReference>
<feature type="transmembrane region" description="Helical" evidence="7">
    <location>
        <begin position="260"/>
        <end position="278"/>
    </location>
</feature>
<dbReference type="InterPro" id="IPR053896">
    <property type="entry name" value="BTN3A2-like_Ig-C"/>
</dbReference>
<keyword evidence="10" id="KW-1185">Reference proteome</keyword>
<organism evidence="9 10">
    <name type="scientific">Xyrichtys novacula</name>
    <name type="common">Pearly razorfish</name>
    <name type="synonym">Hemipteronotus novacula</name>
    <dbReference type="NCBI Taxonomy" id="13765"/>
    <lineage>
        <taxon>Eukaryota</taxon>
        <taxon>Metazoa</taxon>
        <taxon>Chordata</taxon>
        <taxon>Craniata</taxon>
        <taxon>Vertebrata</taxon>
        <taxon>Euteleostomi</taxon>
        <taxon>Actinopterygii</taxon>
        <taxon>Neopterygii</taxon>
        <taxon>Teleostei</taxon>
        <taxon>Neoteleostei</taxon>
        <taxon>Acanthomorphata</taxon>
        <taxon>Eupercaria</taxon>
        <taxon>Labriformes</taxon>
        <taxon>Labridae</taxon>
        <taxon>Xyrichtys</taxon>
    </lineage>
</organism>
<keyword evidence="2 7" id="KW-0812">Transmembrane</keyword>
<feature type="coiled-coil region" evidence="6">
    <location>
        <begin position="410"/>
        <end position="458"/>
    </location>
</feature>
<dbReference type="PANTHER" id="PTHR24100">
    <property type="entry name" value="BUTYROPHILIN"/>
    <property type="match status" value="1"/>
</dbReference>
<dbReference type="GO" id="GO:0050852">
    <property type="term" value="P:T cell receptor signaling pathway"/>
    <property type="evidence" value="ECO:0007669"/>
    <property type="project" value="TreeGrafter"/>
</dbReference>
<feature type="coiled-coil region" evidence="6">
    <location>
        <begin position="316"/>
        <end position="364"/>
    </location>
</feature>
<dbReference type="SUPFAM" id="SSF48726">
    <property type="entry name" value="Immunoglobulin"/>
    <property type="match status" value="2"/>
</dbReference>
<dbReference type="Pfam" id="PF22705">
    <property type="entry name" value="C2-set_3"/>
    <property type="match status" value="1"/>
</dbReference>
<evidence type="ECO:0000256" key="6">
    <source>
        <dbReference type="SAM" id="Coils"/>
    </source>
</evidence>
<dbReference type="InterPro" id="IPR036179">
    <property type="entry name" value="Ig-like_dom_sf"/>
</dbReference>
<name>A0AAV1EHT0_XYRNO</name>
<dbReference type="PROSITE" id="PS50835">
    <property type="entry name" value="IG_LIKE"/>
    <property type="match status" value="2"/>
</dbReference>
<gene>
    <name evidence="9" type="ORF">XNOV1_A038869</name>
</gene>
<evidence type="ECO:0000313" key="9">
    <source>
        <dbReference type="EMBL" id="CAJ1048253.1"/>
    </source>
</evidence>
<dbReference type="InterPro" id="IPR013783">
    <property type="entry name" value="Ig-like_fold"/>
</dbReference>
<comment type="subcellular location">
    <subcellularLocation>
        <location evidence="1">Membrane</location>
    </subcellularLocation>
</comment>
<dbReference type="GO" id="GO:0001817">
    <property type="term" value="P:regulation of cytokine production"/>
    <property type="evidence" value="ECO:0007669"/>
    <property type="project" value="TreeGrafter"/>
</dbReference>
<accession>A0AAV1EHT0</accession>
<evidence type="ECO:0000256" key="7">
    <source>
        <dbReference type="SAM" id="Phobius"/>
    </source>
</evidence>
<keyword evidence="5" id="KW-0393">Immunoglobulin domain</keyword>
<evidence type="ECO:0000256" key="4">
    <source>
        <dbReference type="ARBA" id="ARBA00023136"/>
    </source>
</evidence>
<evidence type="ECO:0000256" key="2">
    <source>
        <dbReference type="ARBA" id="ARBA00022692"/>
    </source>
</evidence>
<evidence type="ECO:0000256" key="3">
    <source>
        <dbReference type="ARBA" id="ARBA00022989"/>
    </source>
</evidence>
<dbReference type="InterPro" id="IPR007110">
    <property type="entry name" value="Ig-like_dom"/>
</dbReference>
<feature type="domain" description="Ig-like" evidence="8">
    <location>
        <begin position="140"/>
        <end position="238"/>
    </location>
</feature>
<dbReference type="GO" id="GO:0009897">
    <property type="term" value="C:external side of plasma membrane"/>
    <property type="evidence" value="ECO:0007669"/>
    <property type="project" value="TreeGrafter"/>
</dbReference>
<evidence type="ECO:0000313" key="10">
    <source>
        <dbReference type="Proteomes" id="UP001178508"/>
    </source>
</evidence>
<feature type="domain" description="Ig-like" evidence="8">
    <location>
        <begin position="49"/>
        <end position="137"/>
    </location>
</feature>
<dbReference type="Gene3D" id="2.60.40.10">
    <property type="entry name" value="Immunoglobulins"/>
    <property type="match status" value="2"/>
</dbReference>
<dbReference type="FunFam" id="2.60.40.10:FF:000088">
    <property type="entry name" value="Butyrophilin subfamily 1 member A1"/>
    <property type="match status" value="1"/>
</dbReference>
<dbReference type="Proteomes" id="UP001178508">
    <property type="component" value="Unassembled WGS sequence"/>
</dbReference>
<dbReference type="GO" id="GO:0005102">
    <property type="term" value="F:signaling receptor binding"/>
    <property type="evidence" value="ECO:0007669"/>
    <property type="project" value="TreeGrafter"/>
</dbReference>
<keyword evidence="6" id="KW-0175">Coiled coil</keyword>
<dbReference type="AlphaFoldDB" id="A0AAV1EHT0"/>
<sequence length="501" mass="56983">MCWTLIVEVSFSVCCELNQHRGVRDVSPKGWILHNSARIPQHFGFPSGPHMYLCRSVSADSLTASCSFNASDLTVEWRRPDLNPRFVYVWRDGVELGSKKHGSYIERTSVSIRNLKHGDVSLKLQGVRLFDEGTYGCFIPTLNREVPVKLLVGVVSSLVISSRRTEDDEVVLQCESEGWYPEPEVLWLDSVGNLLSDGPTETIRGPDGLYNVSSKVTVEKRDRNIFTCRVQQKNLNLTKETHVHVPDDVFTAQCSSPTPIILSLVAVLFAVVVVVLYCRRKKMRNVSPRTKKRSASSNDVELHPLKKKMTKKSSKVQTVDEKKAQLEVDLKEVQDELKDVLETVNLLMFNNKELEDQRNQLSKDLDVVESPSGKDEILRLTLKGVFRQKVEAYIKYLQDNPKELDPETAKKQLETKLKNTESVLESISSKVSKLTERKEKLNVQEENIVRQLEEINGQTKHKAESNYLEFQVKEQGCKNLEPQIQQSHQDSGPVCTYPVIF</sequence>